<evidence type="ECO:0000259" key="2">
    <source>
        <dbReference type="Pfam" id="PF21378"/>
    </source>
</evidence>
<protein>
    <submittedName>
        <fullName evidence="3">Dehydrogenase</fullName>
    </submittedName>
</protein>
<feature type="domain" description="YceM-like C-terminal" evidence="2">
    <location>
        <begin position="143"/>
        <end position="248"/>
    </location>
</feature>
<gene>
    <name evidence="3" type="ORF">B9T62_21700</name>
</gene>
<organism evidence="3 4">
    <name type="scientific">Paenibacillus donghaensis</name>
    <dbReference type="NCBI Taxonomy" id="414771"/>
    <lineage>
        <taxon>Bacteria</taxon>
        <taxon>Bacillati</taxon>
        <taxon>Bacillota</taxon>
        <taxon>Bacilli</taxon>
        <taxon>Bacillales</taxon>
        <taxon>Paenibacillaceae</taxon>
        <taxon>Paenibacillus</taxon>
    </lineage>
</organism>
<sequence length="310" mass="33811">MNPKQTRIALVGIGDIARKVYLPLLSRHSGVEVAGVLSHSSSTVEETVAAYRLPRGTTRLEELLSWKPDAVFVHSPTSTHYEIVMQCLRSGVAVYVDKPLSGEWEQSQRMAELAEDRGLLLGVGFNRRFAPMVTAARDWLAEAGDFSQVSAIKHRTRVQQGSSSETVHDDLIHILDLLLWLGGADAELLQDHLVSDSQGRLLQATGMLGWSNGAAGLYSMVRDAGADLEKLELHGGGRSAEVTDLEKLVLYEAGSPACLHSFGSWDTILERRGFSGVVDEFLNHLDTPQQCGISASQVLPVHKLAARLTH</sequence>
<dbReference type="InterPro" id="IPR051317">
    <property type="entry name" value="Gfo/Idh/MocA_oxidoreduct"/>
</dbReference>
<dbReference type="KEGG" id="pdh:B9T62_21700"/>
<evidence type="ECO:0000313" key="4">
    <source>
        <dbReference type="Proteomes" id="UP000249890"/>
    </source>
</evidence>
<dbReference type="AlphaFoldDB" id="A0A2Z2KU47"/>
<dbReference type="EMBL" id="CP021780">
    <property type="protein sequence ID" value="ASA23188.1"/>
    <property type="molecule type" value="Genomic_DNA"/>
</dbReference>
<dbReference type="PANTHER" id="PTHR43708:SF4">
    <property type="entry name" value="OXIDOREDUCTASE YCEM-RELATED"/>
    <property type="match status" value="1"/>
</dbReference>
<dbReference type="InterPro" id="IPR048477">
    <property type="entry name" value="YceM-like_C"/>
</dbReference>
<evidence type="ECO:0000259" key="1">
    <source>
        <dbReference type="Pfam" id="PF01408"/>
    </source>
</evidence>
<dbReference type="Pfam" id="PF01408">
    <property type="entry name" value="GFO_IDH_MocA"/>
    <property type="match status" value="1"/>
</dbReference>
<feature type="domain" description="Gfo/Idh/MocA-like oxidoreductase N-terminal" evidence="1">
    <location>
        <begin position="7"/>
        <end position="125"/>
    </location>
</feature>
<dbReference type="OrthoDB" id="9815825at2"/>
<accession>A0A2Z2KU47</accession>
<dbReference type="Gene3D" id="3.30.360.10">
    <property type="entry name" value="Dihydrodipicolinate Reductase, domain 2"/>
    <property type="match status" value="1"/>
</dbReference>
<dbReference type="InterPro" id="IPR036291">
    <property type="entry name" value="NAD(P)-bd_dom_sf"/>
</dbReference>
<dbReference type="Proteomes" id="UP000249890">
    <property type="component" value="Chromosome"/>
</dbReference>
<name>A0A2Z2KU47_9BACL</name>
<reference evidence="3 4" key="1">
    <citation type="submission" date="2017-06" db="EMBL/GenBank/DDBJ databases">
        <title>Complete genome sequence of Paenibacillus donghaensis KCTC 13049T isolated from East Sea sediment, South Korea.</title>
        <authorList>
            <person name="Jung B.K."/>
            <person name="Hong S.-J."/>
            <person name="Shin J.-H."/>
        </authorList>
    </citation>
    <scope>NUCLEOTIDE SEQUENCE [LARGE SCALE GENOMIC DNA]</scope>
    <source>
        <strain evidence="3 4">KCTC 13049</strain>
    </source>
</reference>
<dbReference type="Pfam" id="PF21378">
    <property type="entry name" value="YceM-like_C"/>
    <property type="match status" value="1"/>
</dbReference>
<dbReference type="InterPro" id="IPR000683">
    <property type="entry name" value="Gfo/Idh/MocA-like_OxRdtase_N"/>
</dbReference>
<dbReference type="SUPFAM" id="SSF55347">
    <property type="entry name" value="Glyceraldehyde-3-phosphate dehydrogenase-like, C-terminal domain"/>
    <property type="match status" value="1"/>
</dbReference>
<keyword evidence="4" id="KW-1185">Reference proteome</keyword>
<dbReference type="PANTHER" id="PTHR43708">
    <property type="entry name" value="CONSERVED EXPRESSED OXIDOREDUCTASE (EUROFUNG)"/>
    <property type="match status" value="1"/>
</dbReference>
<evidence type="ECO:0000313" key="3">
    <source>
        <dbReference type="EMBL" id="ASA23188.1"/>
    </source>
</evidence>
<dbReference type="SUPFAM" id="SSF51735">
    <property type="entry name" value="NAD(P)-binding Rossmann-fold domains"/>
    <property type="match status" value="1"/>
</dbReference>
<dbReference type="GO" id="GO:0000166">
    <property type="term" value="F:nucleotide binding"/>
    <property type="evidence" value="ECO:0007669"/>
    <property type="project" value="InterPro"/>
</dbReference>
<dbReference type="Gene3D" id="3.40.50.720">
    <property type="entry name" value="NAD(P)-binding Rossmann-like Domain"/>
    <property type="match status" value="1"/>
</dbReference>
<proteinExistence type="predicted"/>
<dbReference type="RefSeq" id="WP_087917183.1">
    <property type="nucleotide sequence ID" value="NZ_CP021780.1"/>
</dbReference>